<organism evidence="3 4">
    <name type="scientific">Solanum verrucosum</name>
    <dbReference type="NCBI Taxonomy" id="315347"/>
    <lineage>
        <taxon>Eukaryota</taxon>
        <taxon>Viridiplantae</taxon>
        <taxon>Streptophyta</taxon>
        <taxon>Embryophyta</taxon>
        <taxon>Tracheophyta</taxon>
        <taxon>Spermatophyta</taxon>
        <taxon>Magnoliopsida</taxon>
        <taxon>eudicotyledons</taxon>
        <taxon>Gunneridae</taxon>
        <taxon>Pentapetalae</taxon>
        <taxon>asterids</taxon>
        <taxon>lamiids</taxon>
        <taxon>Solanales</taxon>
        <taxon>Solanaceae</taxon>
        <taxon>Solanoideae</taxon>
        <taxon>Solaneae</taxon>
        <taxon>Solanum</taxon>
    </lineage>
</organism>
<dbReference type="SUPFAM" id="SSF56672">
    <property type="entry name" value="DNA/RNA polymerases"/>
    <property type="match status" value="1"/>
</dbReference>
<keyword evidence="1" id="KW-0511">Multifunctional enzyme</keyword>
<dbReference type="EMBL" id="CP133613">
    <property type="protein sequence ID" value="WMV14101.1"/>
    <property type="molecule type" value="Genomic_DNA"/>
</dbReference>
<dbReference type="PANTHER" id="PTHR37984:SF5">
    <property type="entry name" value="PROTEIN NYNRIN-LIKE"/>
    <property type="match status" value="1"/>
</dbReference>
<name>A0AAF0PZZ9_SOLVR</name>
<feature type="domain" description="Reverse transcriptase/retrotransposon-derived protein RNase H-like" evidence="2">
    <location>
        <begin position="129"/>
        <end position="188"/>
    </location>
</feature>
<dbReference type="InterPro" id="IPR041577">
    <property type="entry name" value="RT_RNaseH_2"/>
</dbReference>
<evidence type="ECO:0000256" key="1">
    <source>
        <dbReference type="ARBA" id="ARBA00023268"/>
    </source>
</evidence>
<sequence length="362" mass="41218">MRISGFLIGPWPPKSKIPTGTSKLGRFSLNNSCSQTSLLTPLNVSYESTKLGLNFSNSLHLIRHIVSSEWIRVDSQKIEAVKRWPKPTSPIDIRTFLGLDGYYRRFVEGFSSIVFPLTKLTQKKVKLQWSDDCEKSFSELKTRLTTTPILTLREGSDGYVINCDASKVGLGCVLMQRDVFTNHKSLQYVFTQKELNLRQRRWLEFLKNYDMNVLYHPDKTNIVANAHSRLSMGSVTHVEEERKEQAKDVHQLARLGICLMSISDGTPHKKSAENGLVQRSTDSIDGPSIDPRTVNGIRKSQMGFVIGCTYKFSPSVKPRRWTTVRRSIYGPFCTSVFSICDLYARPPDPRKRSMDRRSVYGP</sequence>
<dbReference type="Proteomes" id="UP001234989">
    <property type="component" value="Chromosome 2"/>
</dbReference>
<gene>
    <name evidence="3" type="ORF">MTR67_007486</name>
</gene>
<dbReference type="GO" id="GO:0003824">
    <property type="term" value="F:catalytic activity"/>
    <property type="evidence" value="ECO:0007669"/>
    <property type="project" value="UniProtKB-KW"/>
</dbReference>
<dbReference type="InterPro" id="IPR050951">
    <property type="entry name" value="Retrovirus_Pol_polyprotein"/>
</dbReference>
<evidence type="ECO:0000313" key="3">
    <source>
        <dbReference type="EMBL" id="WMV14101.1"/>
    </source>
</evidence>
<protein>
    <recommendedName>
        <fullName evidence="2">Reverse transcriptase/retrotransposon-derived protein RNase H-like domain-containing protein</fullName>
    </recommendedName>
</protein>
<accession>A0AAF0PZZ9</accession>
<dbReference type="PANTHER" id="PTHR37984">
    <property type="entry name" value="PROTEIN CBG26694"/>
    <property type="match status" value="1"/>
</dbReference>
<dbReference type="Gene3D" id="3.30.70.270">
    <property type="match status" value="1"/>
</dbReference>
<dbReference type="InterPro" id="IPR043128">
    <property type="entry name" value="Rev_trsase/Diguanyl_cyclase"/>
</dbReference>
<dbReference type="FunFam" id="3.30.70.270:FF:000020">
    <property type="entry name" value="Transposon Tf2-6 polyprotein-like Protein"/>
    <property type="match status" value="1"/>
</dbReference>
<keyword evidence="4" id="KW-1185">Reference proteome</keyword>
<dbReference type="AlphaFoldDB" id="A0AAF0PZZ9"/>
<dbReference type="Pfam" id="PF17919">
    <property type="entry name" value="RT_RNaseH_2"/>
    <property type="match status" value="1"/>
</dbReference>
<dbReference type="InterPro" id="IPR043502">
    <property type="entry name" value="DNA/RNA_pol_sf"/>
</dbReference>
<proteinExistence type="predicted"/>
<evidence type="ECO:0000313" key="4">
    <source>
        <dbReference type="Proteomes" id="UP001234989"/>
    </source>
</evidence>
<evidence type="ECO:0000259" key="2">
    <source>
        <dbReference type="Pfam" id="PF17919"/>
    </source>
</evidence>
<reference evidence="3" key="1">
    <citation type="submission" date="2023-08" db="EMBL/GenBank/DDBJ databases">
        <title>A de novo genome assembly of Solanum verrucosum Schlechtendal, a Mexican diploid species geographically isolated from the other diploid A-genome species in potato relatives.</title>
        <authorList>
            <person name="Hosaka K."/>
        </authorList>
    </citation>
    <scope>NUCLEOTIDE SEQUENCE</scope>
    <source>
        <tissue evidence="3">Young leaves</tissue>
    </source>
</reference>